<evidence type="ECO:0000313" key="7">
    <source>
        <dbReference type="EMBL" id="RVU00415.1"/>
    </source>
</evidence>
<accession>A0A437MS13</accession>
<gene>
    <name evidence="7" type="ORF">EOD41_13125</name>
</gene>
<sequence>MRLSNVKPGIVALLCLAAYGCKQEKSLVPSTQKSNKDPNLRTDLVCTQQTEQTDYSIFKMTADGYRVGDMAPYYDAATGNTVVYFLKDIWDDPTNTRHPMYAFTTNNFYSYSATGQIIGSSSATCAQDNAVGAGSVVKSGSTYYFFYSGRNNNYVSCGSKLEGVVRASSTSLTSAFTKNTGFTTITVPTGLGYDENDNFRDPYVFLDGSTWNMLLTARKNVSGTWRGVIVRYTSTDLNTWTHQGVLYDGDSTNYFNMECPQMIKLGSTYYLIYSDQINKYMYYRKSSSLTGPWSAPAGYSRFEGKGFFAGKVITDQYGDNYIFGWTNILSGHTDAGSWVWGGNMVVHKLYQLANGDLAVTIPHTLQNWMNTNTHTVVKDSQWGNVTNTIPGTHSYRIVSPAPLDVANVIFQPITRDRYKISTTMRYTSSSKDFGFMIGACDGYNDFYSLRFVPSQNRFSFDKTQHGSITTSTTPTNDVPLNLSPNTDYFVEIVVENSMVVVYINNTVAFSNRIYKATGTNWGIFTDNSDVTFSNITVKYP</sequence>
<dbReference type="EMBL" id="SACK01000005">
    <property type="protein sequence ID" value="RVU00415.1"/>
    <property type="molecule type" value="Genomic_DNA"/>
</dbReference>
<keyword evidence="4" id="KW-0326">Glycosidase</keyword>
<feature type="domain" description="BT1760-like C-terminal" evidence="6">
    <location>
        <begin position="388"/>
        <end position="537"/>
    </location>
</feature>
<dbReference type="Pfam" id="PF00251">
    <property type="entry name" value="Glyco_hydro_32N"/>
    <property type="match status" value="1"/>
</dbReference>
<dbReference type="SUPFAM" id="SSF75005">
    <property type="entry name" value="Arabinanase/levansucrase/invertase"/>
    <property type="match status" value="1"/>
</dbReference>
<dbReference type="InterPro" id="IPR032507">
    <property type="entry name" value="BT1760-like_C"/>
</dbReference>
<dbReference type="InterPro" id="IPR051214">
    <property type="entry name" value="GH32_Enzymes"/>
</dbReference>
<keyword evidence="8" id="KW-1185">Reference proteome</keyword>
<evidence type="ECO:0000313" key="8">
    <source>
        <dbReference type="Proteomes" id="UP000282759"/>
    </source>
</evidence>
<dbReference type="Pfam" id="PF16346">
    <property type="entry name" value="GH32_BT1760-like_C"/>
    <property type="match status" value="1"/>
</dbReference>
<feature type="domain" description="Glycosyl hydrolase family 32 N-terminal" evidence="5">
    <location>
        <begin position="126"/>
        <end position="348"/>
    </location>
</feature>
<comment type="similarity">
    <text evidence="1">Belongs to the glycosyl hydrolase 32 family.</text>
</comment>
<dbReference type="Gene3D" id="2.115.10.20">
    <property type="entry name" value="Glycosyl hydrolase domain, family 43"/>
    <property type="match status" value="1"/>
</dbReference>
<evidence type="ECO:0000259" key="5">
    <source>
        <dbReference type="Pfam" id="PF00251"/>
    </source>
</evidence>
<reference evidence="7 8" key="1">
    <citation type="submission" date="2019-01" db="EMBL/GenBank/DDBJ databases">
        <authorList>
            <person name="Chen W.-M."/>
        </authorList>
    </citation>
    <scope>NUCLEOTIDE SEQUENCE [LARGE SCALE GENOMIC DNA]</scope>
    <source>
        <strain evidence="7 8">YBJ-36</strain>
    </source>
</reference>
<dbReference type="InterPro" id="IPR001362">
    <property type="entry name" value="Glyco_hydro_32"/>
</dbReference>
<dbReference type="GO" id="GO:0004564">
    <property type="term" value="F:beta-fructofuranosidase activity"/>
    <property type="evidence" value="ECO:0007669"/>
    <property type="project" value="UniProtKB-EC"/>
</dbReference>
<keyword evidence="3" id="KW-0378">Hydrolase</keyword>
<dbReference type="SMART" id="SM00640">
    <property type="entry name" value="Glyco_32"/>
    <property type="match status" value="1"/>
</dbReference>
<dbReference type="RefSeq" id="WP_127705615.1">
    <property type="nucleotide sequence ID" value="NZ_SACK01000005.1"/>
</dbReference>
<evidence type="ECO:0000256" key="1">
    <source>
        <dbReference type="ARBA" id="ARBA00009902"/>
    </source>
</evidence>
<dbReference type="GO" id="GO:0005975">
    <property type="term" value="P:carbohydrate metabolic process"/>
    <property type="evidence" value="ECO:0007669"/>
    <property type="project" value="InterPro"/>
</dbReference>
<protein>
    <recommendedName>
        <fullName evidence="2">beta-fructofuranosidase</fullName>
        <ecNumber evidence="2">3.2.1.26</ecNumber>
    </recommendedName>
</protein>
<evidence type="ECO:0000256" key="3">
    <source>
        <dbReference type="ARBA" id="ARBA00022801"/>
    </source>
</evidence>
<dbReference type="OrthoDB" id="9759709at2"/>
<dbReference type="SUPFAM" id="SSF49899">
    <property type="entry name" value="Concanavalin A-like lectins/glucanases"/>
    <property type="match status" value="1"/>
</dbReference>
<dbReference type="PANTHER" id="PTHR43101:SF1">
    <property type="entry name" value="BETA-FRUCTOSIDASE"/>
    <property type="match status" value="1"/>
</dbReference>
<evidence type="ECO:0000256" key="4">
    <source>
        <dbReference type="ARBA" id="ARBA00023295"/>
    </source>
</evidence>
<dbReference type="InterPro" id="IPR023296">
    <property type="entry name" value="Glyco_hydro_beta-prop_sf"/>
</dbReference>
<dbReference type="Gene3D" id="2.60.120.560">
    <property type="entry name" value="Exo-inulinase, domain 1"/>
    <property type="match status" value="1"/>
</dbReference>
<dbReference type="AlphaFoldDB" id="A0A437MS13"/>
<dbReference type="PANTHER" id="PTHR43101">
    <property type="entry name" value="BETA-FRUCTOSIDASE"/>
    <property type="match status" value="1"/>
</dbReference>
<dbReference type="CDD" id="cd08995">
    <property type="entry name" value="GH32_EcAec43-like"/>
    <property type="match status" value="1"/>
</dbReference>
<evidence type="ECO:0000259" key="6">
    <source>
        <dbReference type="Pfam" id="PF16346"/>
    </source>
</evidence>
<dbReference type="InterPro" id="IPR013148">
    <property type="entry name" value="Glyco_hydro_32_N"/>
</dbReference>
<dbReference type="InterPro" id="IPR013320">
    <property type="entry name" value="ConA-like_dom_sf"/>
</dbReference>
<dbReference type="EC" id="3.2.1.26" evidence="2"/>
<name>A0A437MS13_9SPHI</name>
<organism evidence="7 8">
    <name type="scientific">Mucilaginibacter limnophilus</name>
    <dbReference type="NCBI Taxonomy" id="1932778"/>
    <lineage>
        <taxon>Bacteria</taxon>
        <taxon>Pseudomonadati</taxon>
        <taxon>Bacteroidota</taxon>
        <taxon>Sphingobacteriia</taxon>
        <taxon>Sphingobacteriales</taxon>
        <taxon>Sphingobacteriaceae</taxon>
        <taxon>Mucilaginibacter</taxon>
    </lineage>
</organism>
<dbReference type="Proteomes" id="UP000282759">
    <property type="component" value="Unassembled WGS sequence"/>
</dbReference>
<evidence type="ECO:0000256" key="2">
    <source>
        <dbReference type="ARBA" id="ARBA00012758"/>
    </source>
</evidence>
<comment type="caution">
    <text evidence="7">The sequence shown here is derived from an EMBL/GenBank/DDBJ whole genome shotgun (WGS) entry which is preliminary data.</text>
</comment>
<proteinExistence type="inferred from homology"/>
<dbReference type="PROSITE" id="PS51257">
    <property type="entry name" value="PROKAR_LIPOPROTEIN"/>
    <property type="match status" value="1"/>
</dbReference>